<dbReference type="Proteomes" id="UP001274321">
    <property type="component" value="Unassembled WGS sequence"/>
</dbReference>
<dbReference type="PANTHER" id="PTHR30250">
    <property type="entry name" value="PST FAMILY PREDICTED COLANIC ACID TRANSPORTER"/>
    <property type="match status" value="1"/>
</dbReference>
<feature type="transmembrane region" description="Helical" evidence="7">
    <location>
        <begin position="416"/>
        <end position="435"/>
    </location>
</feature>
<keyword evidence="4 7" id="KW-0812">Transmembrane</keyword>
<evidence type="ECO:0000313" key="8">
    <source>
        <dbReference type="EMBL" id="MDX6805748.1"/>
    </source>
</evidence>
<evidence type="ECO:0000256" key="7">
    <source>
        <dbReference type="SAM" id="Phobius"/>
    </source>
</evidence>
<keyword evidence="9" id="KW-1185">Reference proteome</keyword>
<feature type="transmembrane region" description="Helical" evidence="7">
    <location>
        <begin position="152"/>
        <end position="169"/>
    </location>
</feature>
<gene>
    <name evidence="8" type="ORF">SCD90_06710</name>
</gene>
<feature type="transmembrane region" description="Helical" evidence="7">
    <location>
        <begin position="83"/>
        <end position="106"/>
    </location>
</feature>
<evidence type="ECO:0000256" key="5">
    <source>
        <dbReference type="ARBA" id="ARBA00022989"/>
    </source>
</evidence>
<keyword evidence="5 7" id="KW-1133">Transmembrane helix</keyword>
<dbReference type="Pfam" id="PF13440">
    <property type="entry name" value="Polysacc_synt_3"/>
    <property type="match status" value="1"/>
</dbReference>
<feature type="transmembrane region" description="Helical" evidence="7">
    <location>
        <begin position="447"/>
        <end position="467"/>
    </location>
</feature>
<keyword evidence="3" id="KW-1003">Cell membrane</keyword>
<keyword evidence="6 7" id="KW-0472">Membrane</keyword>
<evidence type="ECO:0000256" key="2">
    <source>
        <dbReference type="ARBA" id="ARBA00007430"/>
    </source>
</evidence>
<evidence type="ECO:0000256" key="6">
    <source>
        <dbReference type="ARBA" id="ARBA00023136"/>
    </source>
</evidence>
<sequence>MPPKSRLARKLTSAIPWAIGEGFLSALATFLTTLVAARFVAPEQFGLASIAIAVPAIIQAVLLTGPTVALTRAPHVDGQISDSVFWSMMVLGIIGFVLCVLLAPVLEHLYAEPQLSGLMILQGTTCILQAAAVVPTALLSRKMRTRALTTRTLWQKIAGFVITGAAAIAGFGAWAIVLGSTFGMAVATVVLLFRLPQRPRLRFSWPAALPTLRLGALISVEGTAGAATPRAILLIFGWFQDVEALGLLNFGVRLIDELANVVNMATARIALPMFASLRTHGLDVRAAFIKASLFVTALTGPMLLGLAAISADLVPLVFGERWTAAVLAVQVVAFFWALRFTRIFAPAVLLSEGKQTPQIINSWTALVVGVVATLVLARFEFGVAVWSYAAPVLATVPLGMVLLARHSRAISVPDQFYVMRPLIGALLMFAAVEILRHTFFLGMDPAVRIVASVAAGMLVYTAWVAAFERGSVALVGQFFKQRRQNRLPNRSRGS</sequence>
<comment type="similarity">
    <text evidence="2">Belongs to the polysaccharide synthase family.</text>
</comment>
<evidence type="ECO:0000256" key="4">
    <source>
        <dbReference type="ARBA" id="ARBA00022692"/>
    </source>
</evidence>
<accession>A0ABU4RLP8</accession>
<feature type="transmembrane region" description="Helical" evidence="7">
    <location>
        <begin position="321"/>
        <end position="338"/>
    </location>
</feature>
<feature type="transmembrane region" description="Helical" evidence="7">
    <location>
        <begin position="118"/>
        <end position="140"/>
    </location>
</feature>
<organism evidence="8 9">
    <name type="scientific">Terrihabitans rhizophilus</name>
    <dbReference type="NCBI Taxonomy" id="3092662"/>
    <lineage>
        <taxon>Bacteria</taxon>
        <taxon>Pseudomonadati</taxon>
        <taxon>Pseudomonadota</taxon>
        <taxon>Alphaproteobacteria</taxon>
        <taxon>Hyphomicrobiales</taxon>
        <taxon>Terrihabitans</taxon>
    </lineage>
</organism>
<comment type="subcellular location">
    <subcellularLocation>
        <location evidence="1">Cell membrane</location>
        <topology evidence="1">Multi-pass membrane protein</topology>
    </subcellularLocation>
</comment>
<evidence type="ECO:0000256" key="1">
    <source>
        <dbReference type="ARBA" id="ARBA00004651"/>
    </source>
</evidence>
<feature type="transmembrane region" description="Helical" evidence="7">
    <location>
        <begin position="47"/>
        <end position="71"/>
    </location>
</feature>
<feature type="transmembrane region" description="Helical" evidence="7">
    <location>
        <begin position="385"/>
        <end position="404"/>
    </location>
</feature>
<dbReference type="PANTHER" id="PTHR30250:SF10">
    <property type="entry name" value="LIPOPOLYSACCHARIDE BIOSYNTHESIS PROTEIN WZXC"/>
    <property type="match status" value="1"/>
</dbReference>
<evidence type="ECO:0000313" key="9">
    <source>
        <dbReference type="Proteomes" id="UP001274321"/>
    </source>
</evidence>
<feature type="transmembrane region" description="Helical" evidence="7">
    <location>
        <begin position="21"/>
        <end position="41"/>
    </location>
</feature>
<evidence type="ECO:0000256" key="3">
    <source>
        <dbReference type="ARBA" id="ARBA00022475"/>
    </source>
</evidence>
<dbReference type="RefSeq" id="WP_319843876.1">
    <property type="nucleotide sequence ID" value="NZ_JAXAFJ010000003.1"/>
</dbReference>
<feature type="transmembrane region" description="Helical" evidence="7">
    <location>
        <begin position="359"/>
        <end position="379"/>
    </location>
</feature>
<dbReference type="EMBL" id="JAXAFJ010000003">
    <property type="protein sequence ID" value="MDX6805748.1"/>
    <property type="molecule type" value="Genomic_DNA"/>
</dbReference>
<proteinExistence type="inferred from homology"/>
<name>A0ABU4RLP8_9HYPH</name>
<reference evidence="8 9" key="1">
    <citation type="submission" date="2023-11" db="EMBL/GenBank/DDBJ databases">
        <authorList>
            <person name="Bao R."/>
        </authorList>
    </citation>
    <scope>NUCLEOTIDE SEQUENCE [LARGE SCALE GENOMIC DNA]</scope>
    <source>
        <strain evidence="8 9">PJ23</strain>
    </source>
</reference>
<dbReference type="InterPro" id="IPR050833">
    <property type="entry name" value="Poly_Biosynth_Transport"/>
</dbReference>
<feature type="transmembrane region" description="Helical" evidence="7">
    <location>
        <begin position="287"/>
        <end position="309"/>
    </location>
</feature>
<feature type="transmembrane region" description="Helical" evidence="7">
    <location>
        <begin position="175"/>
        <end position="193"/>
    </location>
</feature>
<comment type="caution">
    <text evidence="8">The sequence shown here is derived from an EMBL/GenBank/DDBJ whole genome shotgun (WGS) entry which is preliminary data.</text>
</comment>
<protein>
    <submittedName>
        <fullName evidence="8">Oligosaccharide flippase family protein</fullName>
    </submittedName>
</protein>